<proteinExistence type="predicted"/>
<accession>A0A915L7Y2</accession>
<sequence>MDAEIIESLINDNLDDFYFSSQLESDLLKSSTLNLEQTSLKAVNYRSYYLHFLLGSILSLPSFPKLMDKLRIEDIFLKWHISQTSGSENGKDYVLKLAITMKKQNNERAIVYRSFSFDPKLSSMFESSEVSDNDVKDLVLALRNKDRKIDDYSFDDIFHHAIVKPENDRPYRIRQEFNVIMENSKAFKFLDTFQTLSSANSPVRIFELPQMFVNMRQKLEEYKTARYDIQTDHFVDVISHSKLGDLDHIYSTEDMVTFLDRVAELYQIYDKVFKMKFSSSRIDHCAFLHGILLINMKNRYNLQINVENGEIMNYDTIQMVLKSSSKNIHDSAAILEKPLVLEFQDQGGETGALNIISKIRRIGYVKLLPQIQTLAKECTFFAVNFISPFARVKMIQIPLRKLQPDSSNSILELIRKAARDLFSVEQRGRDNDLILKEDIMKEFLWKIRNFVETIQSGNILYRVPDDVRYLSRYIVGEAATSNLPTYVVDYSDYEMDYFDCITTFVVCTESTDYDIILNIFEGPKSMSNVNMDFLLKKSNSKLAKRLQIDLRLFPRHELNEFQYSTDFQMKDFIDKLITIHEFYDISGDKTGSAPLVRIPEVRNLQISHLSPEHPSIPNMVSRLTKNFLYIMRDTISDEKNLEAMFRGILHKHNIVSISDNFPDQRSLISADEHSKLIRLRFFVSNGKSQRLLQRTAALKIHQNHVHKTYSIIFNKDTESVRDTVAVVHDRGSQTKNLQKYVAECKSASKVKRSRNCIRILDTKFEKSTSRLKQVLHKMNTFSSITAHGMLAKDMIADLINGEWTSLAVNVGLVASGFVLSRGADELAKIAIAGKSALSYAVKLGAPFLRRLTSGFVIYDLIQNMQDTKDENFAVNIVQDSTFLLVDTVDIGLEIAETVGFTASEYLGPVGMAVGVAVWIGGDIYKTVKTLNRLDERLNLDADNLTVHTKNMISEVSTNLSFMEIMHTYEKLHVQLKSLLIVQMIQANTVIMFAHHLLHSNLTILQNDPSKMTHFFQGPEENVFVINFVSNRIPSFRDVTIHRPRHFEESFADVIDLKMLRTVQHKVSCFSHGENIIIRIWIQNWYLSKIILKNFATNVRLFEKTLLRVGNVPMKIHYNGTFALVPVPLKFNRNEKMIIVDTVDVEYGHLIYIDRRITRYHLFHIHKNDMLLTNDLFNVHNRARFLLILRNFYQNDKMRTIKLNFLERQFDMSSLEFNVEEALQHYFIDASCDLTMLAI</sequence>
<dbReference type="WBParaSite" id="nRc.2.0.1.t46583-RA">
    <property type="protein sequence ID" value="nRc.2.0.1.t46583-RA"/>
    <property type="gene ID" value="nRc.2.0.1.g46583"/>
</dbReference>
<keyword evidence="1" id="KW-1185">Reference proteome</keyword>
<protein>
    <submittedName>
        <fullName evidence="2">Uncharacterized protein</fullName>
    </submittedName>
</protein>
<evidence type="ECO:0000313" key="2">
    <source>
        <dbReference type="WBParaSite" id="nRc.2.0.1.t46583-RA"/>
    </source>
</evidence>
<name>A0A915L7Y2_ROMCU</name>
<reference evidence="2" key="1">
    <citation type="submission" date="2022-11" db="UniProtKB">
        <authorList>
            <consortium name="WormBaseParasite"/>
        </authorList>
    </citation>
    <scope>IDENTIFICATION</scope>
</reference>
<organism evidence="1 2">
    <name type="scientific">Romanomermis culicivorax</name>
    <name type="common">Nematode worm</name>
    <dbReference type="NCBI Taxonomy" id="13658"/>
    <lineage>
        <taxon>Eukaryota</taxon>
        <taxon>Metazoa</taxon>
        <taxon>Ecdysozoa</taxon>
        <taxon>Nematoda</taxon>
        <taxon>Enoplea</taxon>
        <taxon>Dorylaimia</taxon>
        <taxon>Mermithida</taxon>
        <taxon>Mermithoidea</taxon>
        <taxon>Mermithidae</taxon>
        <taxon>Romanomermis</taxon>
    </lineage>
</organism>
<evidence type="ECO:0000313" key="1">
    <source>
        <dbReference type="Proteomes" id="UP000887565"/>
    </source>
</evidence>
<dbReference type="AlphaFoldDB" id="A0A915L7Y2"/>
<dbReference type="Proteomes" id="UP000887565">
    <property type="component" value="Unplaced"/>
</dbReference>